<feature type="region of interest" description="Disordered" evidence="11">
    <location>
        <begin position="708"/>
        <end position="737"/>
    </location>
</feature>
<protein>
    <recommendedName>
        <fullName evidence="3 10">Glutamate--cysteine ligase</fullName>
        <ecNumber evidence="3 10">6.3.2.2</ecNumber>
    </recommendedName>
    <alternativeName>
        <fullName evidence="9 10">Gamma-ECS</fullName>
    </alternativeName>
    <alternativeName>
        <fullName evidence="8 10">Gamma-glutamylcysteine synthetase</fullName>
    </alternativeName>
</protein>
<dbReference type="GO" id="GO:0004357">
    <property type="term" value="F:glutamate-cysteine ligase activity"/>
    <property type="evidence" value="ECO:0007669"/>
    <property type="project" value="UniProtKB-UniRule"/>
</dbReference>
<proteinExistence type="inferred from homology"/>
<feature type="compositionally biased region" description="Basic and acidic residues" evidence="11">
    <location>
        <begin position="708"/>
        <end position="724"/>
    </location>
</feature>
<keyword evidence="7 10" id="KW-0067">ATP-binding</keyword>
<accession>A0A5J4Z4S0</accession>
<evidence type="ECO:0000256" key="7">
    <source>
        <dbReference type="ARBA" id="ARBA00022840"/>
    </source>
</evidence>
<comment type="pathway">
    <text evidence="1 10">Sulfur metabolism; glutathione biosynthesis; glutathione from L-cysteine and L-glutamate: step 1/2.</text>
</comment>
<evidence type="ECO:0000256" key="9">
    <source>
        <dbReference type="ARBA" id="ARBA00032122"/>
    </source>
</evidence>
<evidence type="ECO:0000256" key="4">
    <source>
        <dbReference type="ARBA" id="ARBA00022598"/>
    </source>
</evidence>
<dbReference type="UniPathway" id="UPA00142">
    <property type="reaction ID" value="UER00209"/>
</dbReference>
<keyword evidence="4 10" id="KW-0436">Ligase</keyword>
<comment type="similarity">
    <text evidence="2 10">Belongs to the glutamate--cysteine ligase type 3 family.</text>
</comment>
<dbReference type="FunFam" id="3.30.590.50:FF:000002">
    <property type="entry name" value="Glutamate--cysteine ligase catalytic subunit"/>
    <property type="match status" value="1"/>
</dbReference>
<dbReference type="GO" id="GO:0006750">
    <property type="term" value="P:glutathione biosynthetic process"/>
    <property type="evidence" value="ECO:0007669"/>
    <property type="project" value="UniProtKB-UniRule"/>
</dbReference>
<evidence type="ECO:0000256" key="2">
    <source>
        <dbReference type="ARBA" id="ARBA00008100"/>
    </source>
</evidence>
<dbReference type="SUPFAM" id="SSF55931">
    <property type="entry name" value="Glutamine synthetase/guanido kinase"/>
    <property type="match status" value="1"/>
</dbReference>
<dbReference type="AlphaFoldDB" id="A0A5J4Z4S0"/>
<sequence length="757" mass="85029">MGFLTEGTPLGWEAAAQFRAKVRRDGVEQFLAAYKSGLGRVDQVLRWGDEVEYMVLRRVPAPLAQQDVVAANGPARDEPGAVNGLPPMQRAGDGAQAPREFVLSLRAPELIEILQRDEHSHPEGGTVDVLWRPEYANWMIEGTPGVPYRTTAEDLCVVERNMALRRLEVQNILQPDEIVISLPAFPRLGCGQFTSPPTYPLGPVAQSLFVSDDVINPHPRFATLTRNIRLRRGSKVDIRVPLFQDERTPAAIPVITEPIPQWPGPERSSTASNDEREQLQNLRERAQHAETDDLYLDCMAFGMGACCLQVTLQTRDVKESRMLYDQLAVLAPIFMALSAATPIQRGMLLDTDVRWNVIAASVDDRTPEERDGLIAKSRYDSISCFIGNYEESDGIDTRAYNDLELEINDEAYKKLRSEGVDELLARHVAHLFIRDPLVIFDNRIDVNNAADMDHFENIQSTNWNTVRFKPPAVGSDIGWRVEFRSMDIQLTDFENAALAVFTVLTSRVILAYRLNLYVPMSKVDANMAIAHERDALRNQRFFFRRNIFHHASVQPPQSFLCSCGSEHGPVFDWGREFSCPDCDPSDPEFCGLLSMDEIVNGKLVENGFSFPGLIPLIKGYLEALEVKPETRAKIYEYLDFISARASGRLLTLASYIREVVTNHPAYKQDSVVSQEICTDLLEHLIAIERGACAAPRFLGSFGRVERDQSARPNDELKAEAREERSTDDDGVVLPGQSLSRSTLERSFQLFAKNVPHL</sequence>
<dbReference type="OrthoDB" id="7939818at2759"/>
<dbReference type="InterPro" id="IPR014746">
    <property type="entry name" value="Gln_synth/guanido_kin_cat_dom"/>
</dbReference>
<reference evidence="13" key="1">
    <citation type="journal article" date="2019" name="Nat. Commun.">
        <title>Expansion of phycobilisome linker gene families in mesophilic red algae.</title>
        <authorList>
            <person name="Lee J."/>
            <person name="Kim D."/>
            <person name="Bhattacharya D."/>
            <person name="Yoon H.S."/>
        </authorList>
    </citation>
    <scope>NUCLEOTIDE SEQUENCE [LARGE SCALE GENOMIC DNA]</scope>
    <source>
        <strain evidence="13">CCMP 1328</strain>
    </source>
</reference>
<dbReference type="EC" id="6.3.2.2" evidence="3 10"/>
<gene>
    <name evidence="12" type="ORF">FVE85_5172</name>
</gene>
<comment type="catalytic activity">
    <reaction evidence="10">
        <text>L-cysteine + L-glutamate + ATP = gamma-L-glutamyl-L-cysteine + ADP + phosphate + H(+)</text>
        <dbReference type="Rhea" id="RHEA:13285"/>
        <dbReference type="ChEBI" id="CHEBI:15378"/>
        <dbReference type="ChEBI" id="CHEBI:29985"/>
        <dbReference type="ChEBI" id="CHEBI:30616"/>
        <dbReference type="ChEBI" id="CHEBI:35235"/>
        <dbReference type="ChEBI" id="CHEBI:43474"/>
        <dbReference type="ChEBI" id="CHEBI:58173"/>
        <dbReference type="ChEBI" id="CHEBI:456216"/>
        <dbReference type="EC" id="6.3.2.2"/>
    </reaction>
</comment>
<evidence type="ECO:0000256" key="8">
    <source>
        <dbReference type="ARBA" id="ARBA00030585"/>
    </source>
</evidence>
<evidence type="ECO:0000256" key="3">
    <source>
        <dbReference type="ARBA" id="ARBA00012220"/>
    </source>
</evidence>
<dbReference type="Gene3D" id="1.10.8.960">
    <property type="match status" value="1"/>
</dbReference>
<dbReference type="EMBL" id="VRMN01000001">
    <property type="protein sequence ID" value="KAA8497587.1"/>
    <property type="molecule type" value="Genomic_DNA"/>
</dbReference>
<dbReference type="PANTHER" id="PTHR11164">
    <property type="entry name" value="GLUTAMATE CYSTEINE LIGASE"/>
    <property type="match status" value="1"/>
</dbReference>
<name>A0A5J4Z4S0_PORPP</name>
<evidence type="ECO:0000256" key="6">
    <source>
        <dbReference type="ARBA" id="ARBA00022741"/>
    </source>
</evidence>
<dbReference type="OMA" id="ATWMRRF"/>
<keyword evidence="13" id="KW-1185">Reference proteome</keyword>
<evidence type="ECO:0000313" key="12">
    <source>
        <dbReference type="EMBL" id="KAA8497587.1"/>
    </source>
</evidence>
<dbReference type="PANTHER" id="PTHR11164:SF0">
    <property type="entry name" value="GLUTAMATE--CYSTEINE LIGASE CATALYTIC SUBUNIT"/>
    <property type="match status" value="1"/>
</dbReference>
<evidence type="ECO:0000256" key="10">
    <source>
        <dbReference type="RuleBase" id="RU367135"/>
    </source>
</evidence>
<dbReference type="GO" id="GO:0005524">
    <property type="term" value="F:ATP binding"/>
    <property type="evidence" value="ECO:0007669"/>
    <property type="project" value="UniProtKB-UniRule"/>
</dbReference>
<evidence type="ECO:0000256" key="1">
    <source>
        <dbReference type="ARBA" id="ARBA00005006"/>
    </source>
</evidence>
<organism evidence="12 13">
    <name type="scientific">Porphyridium purpureum</name>
    <name type="common">Red alga</name>
    <name type="synonym">Porphyridium cruentum</name>
    <dbReference type="NCBI Taxonomy" id="35688"/>
    <lineage>
        <taxon>Eukaryota</taxon>
        <taxon>Rhodophyta</taxon>
        <taxon>Bangiophyceae</taxon>
        <taxon>Porphyridiales</taxon>
        <taxon>Porphyridiaceae</taxon>
        <taxon>Porphyridium</taxon>
    </lineage>
</organism>
<dbReference type="Proteomes" id="UP000324585">
    <property type="component" value="Unassembled WGS sequence"/>
</dbReference>
<evidence type="ECO:0000256" key="5">
    <source>
        <dbReference type="ARBA" id="ARBA00022684"/>
    </source>
</evidence>
<dbReference type="InterPro" id="IPR004308">
    <property type="entry name" value="GCS"/>
</dbReference>
<evidence type="ECO:0000256" key="11">
    <source>
        <dbReference type="SAM" id="MobiDB-lite"/>
    </source>
</evidence>
<evidence type="ECO:0000313" key="13">
    <source>
        <dbReference type="Proteomes" id="UP000324585"/>
    </source>
</evidence>
<dbReference type="Pfam" id="PF03074">
    <property type="entry name" value="GCS"/>
    <property type="match status" value="1"/>
</dbReference>
<keyword evidence="5 10" id="KW-0317">Glutathione biosynthesis</keyword>
<comment type="caution">
    <text evidence="12">The sequence shown here is derived from an EMBL/GenBank/DDBJ whole genome shotgun (WGS) entry which is preliminary data.</text>
</comment>
<dbReference type="Gene3D" id="3.30.590.50">
    <property type="match status" value="2"/>
</dbReference>
<feature type="region of interest" description="Disordered" evidence="11">
    <location>
        <begin position="74"/>
        <end position="93"/>
    </location>
</feature>
<feature type="region of interest" description="Disordered" evidence="11">
    <location>
        <begin position="258"/>
        <end position="281"/>
    </location>
</feature>
<keyword evidence="6 10" id="KW-0547">Nucleotide-binding</keyword>